<proteinExistence type="inferred from homology"/>
<evidence type="ECO:0000256" key="5">
    <source>
        <dbReference type="ARBA" id="ARBA00023136"/>
    </source>
</evidence>
<keyword evidence="5 6" id="KW-0472">Membrane</keyword>
<dbReference type="PANTHER" id="PTHR19282">
    <property type="entry name" value="TETRASPANIN"/>
    <property type="match status" value="1"/>
</dbReference>
<dbReference type="EMBL" id="JAZDUA010000581">
    <property type="protein sequence ID" value="KAK7790874.1"/>
    <property type="molecule type" value="Genomic_DNA"/>
</dbReference>
<dbReference type="PROSITE" id="PS00421">
    <property type="entry name" value="TM4_1"/>
    <property type="match status" value="1"/>
</dbReference>
<feature type="transmembrane region" description="Helical" evidence="6">
    <location>
        <begin position="102"/>
        <end position="124"/>
    </location>
</feature>
<dbReference type="Pfam" id="PF00335">
    <property type="entry name" value="Tetraspanin"/>
    <property type="match status" value="1"/>
</dbReference>
<keyword evidence="8" id="KW-1185">Reference proteome</keyword>
<evidence type="ECO:0000256" key="3">
    <source>
        <dbReference type="ARBA" id="ARBA00022692"/>
    </source>
</evidence>
<dbReference type="PIRSF" id="PIRSF002419">
    <property type="entry name" value="Tetraspanin"/>
    <property type="match status" value="1"/>
</dbReference>
<dbReference type="InterPro" id="IPR000301">
    <property type="entry name" value="Tetraspanin_animals"/>
</dbReference>
<dbReference type="GO" id="GO:0005886">
    <property type="term" value="C:plasma membrane"/>
    <property type="evidence" value="ECO:0007669"/>
    <property type="project" value="TreeGrafter"/>
</dbReference>
<dbReference type="PANTHER" id="PTHR19282:SF552">
    <property type="entry name" value="TETRASPANIN"/>
    <property type="match status" value="1"/>
</dbReference>
<gene>
    <name evidence="7" type="ORF">R5R35_010742</name>
</gene>
<accession>A0AAN9V9A8</accession>
<comment type="similarity">
    <text evidence="2 6">Belongs to the tetraspanin (TM4SF) family.</text>
</comment>
<feature type="transmembrane region" description="Helical" evidence="6">
    <location>
        <begin position="12"/>
        <end position="37"/>
    </location>
</feature>
<feature type="transmembrane region" description="Helical" evidence="6">
    <location>
        <begin position="70"/>
        <end position="90"/>
    </location>
</feature>
<dbReference type="CDD" id="cd03156">
    <property type="entry name" value="uroplakin_I_like_LEL"/>
    <property type="match status" value="1"/>
</dbReference>
<reference evidence="7 8" key="1">
    <citation type="submission" date="2024-03" db="EMBL/GenBank/DDBJ databases">
        <title>The genome assembly and annotation of the cricket Gryllus longicercus Weissman &amp; Gray.</title>
        <authorList>
            <person name="Szrajer S."/>
            <person name="Gray D."/>
            <person name="Ylla G."/>
        </authorList>
    </citation>
    <scope>NUCLEOTIDE SEQUENCE [LARGE SCALE GENOMIC DNA]</scope>
    <source>
        <strain evidence="7">DAG 2021-001</strain>
        <tissue evidence="7">Whole body minus gut</tissue>
    </source>
</reference>
<evidence type="ECO:0000256" key="2">
    <source>
        <dbReference type="ARBA" id="ARBA00006840"/>
    </source>
</evidence>
<protein>
    <recommendedName>
        <fullName evidence="6">Tetraspanin</fullName>
    </recommendedName>
</protein>
<comment type="caution">
    <text evidence="7">The sequence shown here is derived from an EMBL/GenBank/DDBJ whole genome shotgun (WGS) entry which is preliminary data.</text>
</comment>
<sequence length="267" mass="29776">MAYDCGTSLAKYLLCIFNFVLFLAGSAVLGVGIWIAVDKHSFISVTQIINNESLRKEFQQFTYPTVIEQASYILIAAGSLVFLVSFLGYCGALRESQCLLTCYGVFLVIILLMEITAGALAAAYRKEAEQKARTFLKNSIKDYYGPRDQPDAVTLMWNYFMAELKCCGVDDYKDFASSKWQTSNTSLVVPEACCELQGDRADFKPLYEACPRTPSLAWKDGCYDKFMAWLLQHMTVVIAVGIGLGLLQLLGIFLAFCLCRSIDGYIK</sequence>
<dbReference type="SUPFAM" id="SSF48652">
    <property type="entry name" value="Tetraspanin"/>
    <property type="match status" value="1"/>
</dbReference>
<dbReference type="InterPro" id="IPR018503">
    <property type="entry name" value="Tetraspanin_CS"/>
</dbReference>
<dbReference type="PRINTS" id="PR00259">
    <property type="entry name" value="TMFOUR"/>
</dbReference>
<name>A0AAN9V9A8_9ORTH</name>
<feature type="transmembrane region" description="Helical" evidence="6">
    <location>
        <begin position="236"/>
        <end position="259"/>
    </location>
</feature>
<dbReference type="InterPro" id="IPR008952">
    <property type="entry name" value="Tetraspanin_EC2_sf"/>
</dbReference>
<evidence type="ECO:0000256" key="4">
    <source>
        <dbReference type="ARBA" id="ARBA00022989"/>
    </source>
</evidence>
<keyword evidence="3 6" id="KW-0812">Transmembrane</keyword>
<organism evidence="7 8">
    <name type="scientific">Gryllus longicercus</name>
    <dbReference type="NCBI Taxonomy" id="2509291"/>
    <lineage>
        <taxon>Eukaryota</taxon>
        <taxon>Metazoa</taxon>
        <taxon>Ecdysozoa</taxon>
        <taxon>Arthropoda</taxon>
        <taxon>Hexapoda</taxon>
        <taxon>Insecta</taxon>
        <taxon>Pterygota</taxon>
        <taxon>Neoptera</taxon>
        <taxon>Polyneoptera</taxon>
        <taxon>Orthoptera</taxon>
        <taxon>Ensifera</taxon>
        <taxon>Gryllidea</taxon>
        <taxon>Grylloidea</taxon>
        <taxon>Gryllidae</taxon>
        <taxon>Gryllinae</taxon>
        <taxon>Gryllus</taxon>
    </lineage>
</organism>
<evidence type="ECO:0000256" key="1">
    <source>
        <dbReference type="ARBA" id="ARBA00004141"/>
    </source>
</evidence>
<dbReference type="AlphaFoldDB" id="A0AAN9V9A8"/>
<evidence type="ECO:0000256" key="6">
    <source>
        <dbReference type="RuleBase" id="RU361218"/>
    </source>
</evidence>
<keyword evidence="4 6" id="KW-1133">Transmembrane helix</keyword>
<evidence type="ECO:0000313" key="8">
    <source>
        <dbReference type="Proteomes" id="UP001378592"/>
    </source>
</evidence>
<comment type="subcellular location">
    <subcellularLocation>
        <location evidence="1 6">Membrane</location>
        <topology evidence="1 6">Multi-pass membrane protein</topology>
    </subcellularLocation>
</comment>
<evidence type="ECO:0000313" key="7">
    <source>
        <dbReference type="EMBL" id="KAK7790874.1"/>
    </source>
</evidence>
<dbReference type="Proteomes" id="UP001378592">
    <property type="component" value="Unassembled WGS sequence"/>
</dbReference>
<dbReference type="Gene3D" id="1.10.1450.10">
    <property type="entry name" value="Tetraspanin"/>
    <property type="match status" value="1"/>
</dbReference>
<dbReference type="InterPro" id="IPR018499">
    <property type="entry name" value="Tetraspanin/Peripherin"/>
</dbReference>